<dbReference type="AlphaFoldDB" id="A0A4Y9S9E9"/>
<evidence type="ECO:0000313" key="1">
    <source>
        <dbReference type="EMBL" id="TFW16369.1"/>
    </source>
</evidence>
<gene>
    <name evidence="1" type="ORF">E4L96_16500</name>
</gene>
<sequence length="83" mass="9308">MTNGKSHKVGSVLNFPARAQSELAERIAQAMGELNREEVEARIETAAMRMTSSIVRIEERVAAFAALMEERIKKRLPEAPVKR</sequence>
<keyword evidence="2" id="KW-1185">Reference proteome</keyword>
<dbReference type="Proteomes" id="UP000298438">
    <property type="component" value="Unassembled WGS sequence"/>
</dbReference>
<dbReference type="RefSeq" id="WP_135208312.1">
    <property type="nucleotide sequence ID" value="NZ_SPVF01000214.1"/>
</dbReference>
<reference evidence="1 2" key="1">
    <citation type="submission" date="2019-03" db="EMBL/GenBank/DDBJ databases">
        <title>Draft Genome Sequence of Massilia arenosa sp. nov., a Novel Massilia Species Isolated from a Sandy-loam Maize Soil.</title>
        <authorList>
            <person name="Raths R."/>
            <person name="Peta V."/>
            <person name="Bucking H."/>
        </authorList>
    </citation>
    <scope>NUCLEOTIDE SEQUENCE [LARGE SCALE GENOMIC DNA]</scope>
    <source>
        <strain evidence="1 2">MC02</strain>
    </source>
</reference>
<comment type="caution">
    <text evidence="1">The sequence shown here is derived from an EMBL/GenBank/DDBJ whole genome shotgun (WGS) entry which is preliminary data.</text>
</comment>
<organism evidence="1 2">
    <name type="scientific">Zemynaea arenosa</name>
    <dbReference type="NCBI Taxonomy" id="2561931"/>
    <lineage>
        <taxon>Bacteria</taxon>
        <taxon>Pseudomonadati</taxon>
        <taxon>Pseudomonadota</taxon>
        <taxon>Betaproteobacteria</taxon>
        <taxon>Burkholderiales</taxon>
        <taxon>Oxalobacteraceae</taxon>
        <taxon>Telluria group</taxon>
        <taxon>Zemynaea</taxon>
    </lineage>
</organism>
<protein>
    <submittedName>
        <fullName evidence="1">Uncharacterized protein</fullName>
    </submittedName>
</protein>
<evidence type="ECO:0000313" key="2">
    <source>
        <dbReference type="Proteomes" id="UP000298438"/>
    </source>
</evidence>
<dbReference type="EMBL" id="SPVF01000214">
    <property type="protein sequence ID" value="TFW16369.1"/>
    <property type="molecule type" value="Genomic_DNA"/>
</dbReference>
<proteinExistence type="predicted"/>
<name>A0A4Y9S9E9_9BURK</name>
<accession>A0A4Y9S9E9</accession>